<organism evidence="9 10">
    <name type="scientific">Winmispira thermophila (strain ATCC 49972 / DSM 6192 / RI 19.B1)</name>
    <name type="common">Spirochaeta thermophila</name>
    <dbReference type="NCBI Taxonomy" id="665571"/>
    <lineage>
        <taxon>Bacteria</taxon>
        <taxon>Pseudomonadati</taxon>
        <taxon>Spirochaetota</taxon>
        <taxon>Spirochaetia</taxon>
        <taxon>Winmispirales</taxon>
        <taxon>Winmispiraceae</taxon>
        <taxon>Winmispira</taxon>
    </lineage>
</organism>
<dbReference type="KEGG" id="sta:STHERM_c08470"/>
<feature type="transmembrane region" description="Helical" evidence="7">
    <location>
        <begin position="129"/>
        <end position="154"/>
    </location>
</feature>
<evidence type="ECO:0000313" key="9">
    <source>
        <dbReference type="EMBL" id="ADN01796.1"/>
    </source>
</evidence>
<evidence type="ECO:0000313" key="10">
    <source>
        <dbReference type="Proteomes" id="UP000001296"/>
    </source>
</evidence>
<feature type="transmembrane region" description="Helical" evidence="7">
    <location>
        <begin position="280"/>
        <end position="303"/>
    </location>
</feature>
<dbReference type="InterPro" id="IPR035906">
    <property type="entry name" value="MetI-like_sf"/>
</dbReference>
<dbReference type="Proteomes" id="UP000001296">
    <property type="component" value="Chromosome"/>
</dbReference>
<dbReference type="InterPro" id="IPR000515">
    <property type="entry name" value="MetI-like"/>
</dbReference>
<dbReference type="EMBL" id="CP001698">
    <property type="protein sequence ID" value="ADN01796.1"/>
    <property type="molecule type" value="Genomic_DNA"/>
</dbReference>
<dbReference type="PaxDb" id="665571-STHERM_c08470"/>
<reference evidence="9 10" key="2">
    <citation type="journal article" date="2010" name="J. Bacteriol.">
        <title>Genome sequence of the polysaccharide-degrading, thermophilic anaerobe Spirochaeta thermophila DSM 6192.</title>
        <authorList>
            <person name="Angelov A."/>
            <person name="Liebl S."/>
            <person name="Ballschmiter M."/>
            <person name="Bomeke M."/>
            <person name="Lehmann R."/>
            <person name="Liesegang H."/>
            <person name="Daniel R."/>
            <person name="Liebl W."/>
        </authorList>
    </citation>
    <scope>NUCLEOTIDE SEQUENCE [LARGE SCALE GENOMIC DNA]</scope>
    <source>
        <strain evidence="10">ATCC 49972 / DSM 6192 / RI 19.B1</strain>
    </source>
</reference>
<keyword evidence="5 7" id="KW-1133">Transmembrane helix</keyword>
<dbReference type="eggNOG" id="COG4209">
    <property type="taxonomic scope" value="Bacteria"/>
</dbReference>
<evidence type="ECO:0000256" key="7">
    <source>
        <dbReference type="RuleBase" id="RU363032"/>
    </source>
</evidence>
<dbReference type="PANTHER" id="PTHR43227">
    <property type="entry name" value="BLL4140 PROTEIN"/>
    <property type="match status" value="1"/>
</dbReference>
<proteinExistence type="inferred from homology"/>
<evidence type="ECO:0000256" key="1">
    <source>
        <dbReference type="ARBA" id="ARBA00004651"/>
    </source>
</evidence>
<dbReference type="PANTHER" id="PTHR43227:SF11">
    <property type="entry name" value="BLL4140 PROTEIN"/>
    <property type="match status" value="1"/>
</dbReference>
<sequence length="312" mass="35356">MHVRNTRRETSFGTLLRRIAGSWQLYVLILPAFLYILIFRYGPMYGLQLAFKSYNVRLGITGSPFVGLEHFRRFLSYYRFGEIFSNTIILGLYKLAVGFPIPILLALSINEVRSPGIKRFLQTVTYAPYFLSVVVVVGIVYQLFSPHYGILTGLIRSLTGKTINIMGTPEAFRHVFVWTDVWQLMGYQAILYLAALSAVPPELYEAAAIDGASKFQRLLHIDIPSLLPTATVLFILEVSRIMDISFEKVILLQTPLNLRVSEVLTTYVYKVGILEGYFDFATAIGLFNSIINLVLVVTMNTIARKWGESSLW</sequence>
<evidence type="ECO:0000256" key="2">
    <source>
        <dbReference type="ARBA" id="ARBA00022448"/>
    </source>
</evidence>
<evidence type="ECO:0000259" key="8">
    <source>
        <dbReference type="PROSITE" id="PS50928"/>
    </source>
</evidence>
<dbReference type="PROSITE" id="PS50928">
    <property type="entry name" value="ABC_TM1"/>
    <property type="match status" value="1"/>
</dbReference>
<dbReference type="CDD" id="cd06261">
    <property type="entry name" value="TM_PBP2"/>
    <property type="match status" value="1"/>
</dbReference>
<keyword evidence="6 7" id="KW-0472">Membrane</keyword>
<feature type="domain" description="ABC transmembrane type-1" evidence="8">
    <location>
        <begin position="84"/>
        <end position="299"/>
    </location>
</feature>
<feature type="transmembrane region" description="Helical" evidence="7">
    <location>
        <begin position="83"/>
        <end position="109"/>
    </location>
</feature>
<reference key="1">
    <citation type="submission" date="2009-08" db="EMBL/GenBank/DDBJ databases">
        <title>The genome sequence of Spirochaeta thermophila DSM6192.</title>
        <authorList>
            <person name="Angelov A."/>
            <person name="Mientus M."/>
            <person name="Wittenberg S."/>
            <person name="Lehmann R."/>
            <person name="Liesegang H."/>
            <person name="Daniel R."/>
            <person name="Liebl W."/>
        </authorList>
    </citation>
    <scope>NUCLEOTIDE SEQUENCE</scope>
    <source>
        <strain>DSM 6192</strain>
    </source>
</reference>
<dbReference type="SUPFAM" id="SSF161098">
    <property type="entry name" value="MetI-like"/>
    <property type="match status" value="1"/>
</dbReference>
<dbReference type="HOGENOM" id="CLU_016047_0_1_12"/>
<dbReference type="GO" id="GO:0005886">
    <property type="term" value="C:plasma membrane"/>
    <property type="evidence" value="ECO:0007669"/>
    <property type="project" value="UniProtKB-SubCell"/>
</dbReference>
<comment type="similarity">
    <text evidence="7">Belongs to the binding-protein-dependent transport system permease family.</text>
</comment>
<name>E0RS09_WINT6</name>
<dbReference type="Pfam" id="PF00528">
    <property type="entry name" value="BPD_transp_1"/>
    <property type="match status" value="1"/>
</dbReference>
<evidence type="ECO:0000256" key="4">
    <source>
        <dbReference type="ARBA" id="ARBA00022692"/>
    </source>
</evidence>
<dbReference type="InterPro" id="IPR050809">
    <property type="entry name" value="UgpAE/MalFG_permease"/>
</dbReference>
<evidence type="ECO:0000256" key="5">
    <source>
        <dbReference type="ARBA" id="ARBA00022989"/>
    </source>
</evidence>
<keyword evidence="2 7" id="KW-0813">Transport</keyword>
<gene>
    <name evidence="9" type="ordered locus">STHERM_c08470</name>
</gene>
<feature type="transmembrane region" description="Helical" evidence="7">
    <location>
        <begin position="21"/>
        <end position="42"/>
    </location>
</feature>
<keyword evidence="4 7" id="KW-0812">Transmembrane</keyword>
<dbReference type="RefSeq" id="WP_013313637.1">
    <property type="nucleotide sequence ID" value="NC_014484.1"/>
</dbReference>
<comment type="subcellular location">
    <subcellularLocation>
        <location evidence="1 7">Cell membrane</location>
        <topology evidence="1 7">Multi-pass membrane protein</topology>
    </subcellularLocation>
</comment>
<dbReference type="GO" id="GO:0055085">
    <property type="term" value="P:transmembrane transport"/>
    <property type="evidence" value="ECO:0007669"/>
    <property type="project" value="InterPro"/>
</dbReference>
<accession>E0RS09</accession>
<evidence type="ECO:0000256" key="3">
    <source>
        <dbReference type="ARBA" id="ARBA00022475"/>
    </source>
</evidence>
<evidence type="ECO:0000256" key="6">
    <source>
        <dbReference type="ARBA" id="ARBA00023136"/>
    </source>
</evidence>
<dbReference type="Gene3D" id="1.10.3720.10">
    <property type="entry name" value="MetI-like"/>
    <property type="match status" value="1"/>
</dbReference>
<dbReference type="AlphaFoldDB" id="E0RS09"/>
<keyword evidence="3" id="KW-1003">Cell membrane</keyword>
<protein>
    <submittedName>
        <fullName evidence="9">Transporter</fullName>
    </submittedName>
</protein>